<reference evidence="3" key="1">
    <citation type="submission" date="2016-12" db="EMBL/GenBank/DDBJ databases">
        <authorList>
            <person name="Varghese N."/>
            <person name="Submissions S."/>
        </authorList>
    </citation>
    <scope>NUCLEOTIDE SEQUENCE [LARGE SCALE GENOMIC DNA]</scope>
    <source>
        <strain evidence="3">DSM 18830</strain>
    </source>
</reference>
<dbReference type="AlphaFoldDB" id="A0A1M7ZWP4"/>
<dbReference type="Pfam" id="PF20311">
    <property type="entry name" value="DUF6607"/>
    <property type="match status" value="1"/>
</dbReference>
<keyword evidence="3" id="KW-1185">Reference proteome</keyword>
<dbReference type="EMBL" id="FRYK01000002">
    <property type="protein sequence ID" value="SHO73288.1"/>
    <property type="molecule type" value="Genomic_DNA"/>
</dbReference>
<accession>A0A1M7ZWP4</accession>
<organism evidence="2 3">
    <name type="scientific">Flavobacterium cucumis</name>
    <dbReference type="NCBI Taxonomy" id="416016"/>
    <lineage>
        <taxon>Bacteria</taxon>
        <taxon>Pseudomonadati</taxon>
        <taxon>Bacteroidota</taxon>
        <taxon>Flavobacteriia</taxon>
        <taxon>Flavobacteriales</taxon>
        <taxon>Flavobacteriaceae</taxon>
        <taxon>Flavobacterium</taxon>
    </lineage>
</organism>
<dbReference type="OrthoDB" id="8564954at2"/>
<protein>
    <submittedName>
        <fullName evidence="2">Uncharacterized protein</fullName>
    </submittedName>
</protein>
<dbReference type="InterPro" id="IPR046715">
    <property type="entry name" value="DUF6607"/>
</dbReference>
<feature type="chain" id="PRO_5011958119" evidence="1">
    <location>
        <begin position="21"/>
        <end position="297"/>
    </location>
</feature>
<name>A0A1M7ZWP4_9FLAO</name>
<feature type="signal peptide" evidence="1">
    <location>
        <begin position="1"/>
        <end position="20"/>
    </location>
</feature>
<evidence type="ECO:0000313" key="2">
    <source>
        <dbReference type="EMBL" id="SHO73288.1"/>
    </source>
</evidence>
<dbReference type="Proteomes" id="UP000184611">
    <property type="component" value="Unassembled WGS sequence"/>
</dbReference>
<gene>
    <name evidence="2" type="ORF">SAMN05443547_1645</name>
</gene>
<evidence type="ECO:0000313" key="3">
    <source>
        <dbReference type="Proteomes" id="UP000184611"/>
    </source>
</evidence>
<sequence length="297" mass="35246">MKNYLLLTILFLSVSTYAQKTEDIKSIKAMCGCYEIKFKFAETFNYPKDSANYKASKVKHETALEWAQLIEDESNKISIQHLLIVGKGHIVKHWRQDWLFENTKLYDYNGFEDWKFKSLPKDKVIGQWTQKVYEVDDKPRYEGSASWIHADGRHYWENTTNAPLPRREYTQRSDYNITKRTNVHEIIKNGWIHDQDNDKIIRDEKGNDYVLAQEKGHNTYTKVDDSKCEAAQKWWVENQEFWKKVRTKWNAEFAKNKDIKLKSDIDGKPLYMHLSKLKRDASQEEINTVIDSFIVSK</sequence>
<evidence type="ECO:0000256" key="1">
    <source>
        <dbReference type="SAM" id="SignalP"/>
    </source>
</evidence>
<dbReference type="RefSeq" id="WP_073583232.1">
    <property type="nucleotide sequence ID" value="NZ_CBCSEA010000016.1"/>
</dbReference>
<dbReference type="STRING" id="416016.SAMN05443547_1645"/>
<proteinExistence type="predicted"/>
<keyword evidence="1" id="KW-0732">Signal</keyword>